<feature type="compositionally biased region" description="Low complexity" evidence="1">
    <location>
        <begin position="25"/>
        <end position="47"/>
    </location>
</feature>
<protein>
    <recommendedName>
        <fullName evidence="5">Secreted protein</fullName>
    </recommendedName>
</protein>
<feature type="region of interest" description="Disordered" evidence="1">
    <location>
        <begin position="25"/>
        <end position="106"/>
    </location>
</feature>
<feature type="compositionally biased region" description="Basic and acidic residues" evidence="1">
    <location>
        <begin position="65"/>
        <end position="77"/>
    </location>
</feature>
<reference evidence="3 4" key="1">
    <citation type="submission" date="2024-09" db="EMBL/GenBank/DDBJ databases">
        <authorList>
            <person name="Sun Q."/>
            <person name="Mori K."/>
        </authorList>
    </citation>
    <scope>NUCLEOTIDE SEQUENCE [LARGE SCALE GENOMIC DNA]</scope>
    <source>
        <strain evidence="3 4">JCM 10918</strain>
    </source>
</reference>
<keyword evidence="2" id="KW-0732">Signal</keyword>
<organism evidence="3 4">
    <name type="scientific">Streptomyces thermocoprophilus</name>
    <dbReference type="NCBI Taxonomy" id="78356"/>
    <lineage>
        <taxon>Bacteria</taxon>
        <taxon>Bacillati</taxon>
        <taxon>Actinomycetota</taxon>
        <taxon>Actinomycetes</taxon>
        <taxon>Kitasatosporales</taxon>
        <taxon>Streptomycetaceae</taxon>
        <taxon>Streptomyces</taxon>
    </lineage>
</organism>
<feature type="chain" id="PRO_5047459379" description="Secreted protein" evidence="2">
    <location>
        <begin position="31"/>
        <end position="196"/>
    </location>
</feature>
<evidence type="ECO:0000313" key="4">
    <source>
        <dbReference type="Proteomes" id="UP001589703"/>
    </source>
</evidence>
<sequence length="196" mass="20277">MQRRGHNFKLVAVAALVVLALTGFSTSSHSSSGGSSGKSGSKSGSRTSKSRGSRGGGGGGCSSSKQDHDSSHRSHYDYDDDDDYGTGSNGSSGDYEETATPTPSPTNMYEAVVTLVSCASKKTPYATVQLHNPNDTAGSFELMVSFLDRKGKAIDTEKDTVDVPAGETVTVKEYVGASPSKVARCKVPELATPVGA</sequence>
<evidence type="ECO:0000256" key="1">
    <source>
        <dbReference type="SAM" id="MobiDB-lite"/>
    </source>
</evidence>
<evidence type="ECO:0000256" key="2">
    <source>
        <dbReference type="SAM" id="SignalP"/>
    </source>
</evidence>
<evidence type="ECO:0008006" key="5">
    <source>
        <dbReference type="Google" id="ProtNLM"/>
    </source>
</evidence>
<name>A0ABV5VCN7_9ACTN</name>
<dbReference type="RefSeq" id="WP_383225860.1">
    <property type="nucleotide sequence ID" value="NZ_JBHMAR010000009.1"/>
</dbReference>
<dbReference type="EMBL" id="JBHMAR010000009">
    <property type="protein sequence ID" value="MFB9735591.1"/>
    <property type="molecule type" value="Genomic_DNA"/>
</dbReference>
<dbReference type="Proteomes" id="UP001589703">
    <property type="component" value="Unassembled WGS sequence"/>
</dbReference>
<evidence type="ECO:0000313" key="3">
    <source>
        <dbReference type="EMBL" id="MFB9735591.1"/>
    </source>
</evidence>
<proteinExistence type="predicted"/>
<comment type="caution">
    <text evidence="3">The sequence shown here is derived from an EMBL/GenBank/DDBJ whole genome shotgun (WGS) entry which is preliminary data.</text>
</comment>
<accession>A0ABV5VCN7</accession>
<gene>
    <name evidence="3" type="ORF">ACFFRO_10665</name>
</gene>
<keyword evidence="4" id="KW-1185">Reference proteome</keyword>
<feature type="signal peptide" evidence="2">
    <location>
        <begin position="1"/>
        <end position="30"/>
    </location>
</feature>